<dbReference type="EMBL" id="CM037152">
    <property type="protein sequence ID" value="KAH7835654.1"/>
    <property type="molecule type" value="Genomic_DNA"/>
</dbReference>
<protein>
    <submittedName>
        <fullName evidence="1">Uncharacterized protein</fullName>
    </submittedName>
</protein>
<comment type="caution">
    <text evidence="1">The sequence shown here is derived from an EMBL/GenBank/DDBJ whole genome shotgun (WGS) entry which is preliminary data.</text>
</comment>
<sequence>MDDMKDKVKGFMKKVNNPFSSSSSSSGKFKGHGRVLGSSSSLFSVTIEEMGASSVTMLDCSGGSSKSISSSEQSPSVDLDIAKDT</sequence>
<organism evidence="1 2">
    <name type="scientific">Vaccinium darrowii</name>
    <dbReference type="NCBI Taxonomy" id="229202"/>
    <lineage>
        <taxon>Eukaryota</taxon>
        <taxon>Viridiplantae</taxon>
        <taxon>Streptophyta</taxon>
        <taxon>Embryophyta</taxon>
        <taxon>Tracheophyta</taxon>
        <taxon>Spermatophyta</taxon>
        <taxon>Magnoliopsida</taxon>
        <taxon>eudicotyledons</taxon>
        <taxon>Gunneridae</taxon>
        <taxon>Pentapetalae</taxon>
        <taxon>asterids</taxon>
        <taxon>Ericales</taxon>
        <taxon>Ericaceae</taxon>
        <taxon>Vaccinioideae</taxon>
        <taxon>Vaccinieae</taxon>
        <taxon>Vaccinium</taxon>
    </lineage>
</organism>
<accession>A0ACB7X4Q0</accession>
<dbReference type="Proteomes" id="UP000828048">
    <property type="component" value="Chromosome 2"/>
</dbReference>
<evidence type="ECO:0000313" key="1">
    <source>
        <dbReference type="EMBL" id="KAH7835654.1"/>
    </source>
</evidence>
<keyword evidence="2" id="KW-1185">Reference proteome</keyword>
<reference evidence="1 2" key="1">
    <citation type="journal article" date="2021" name="Hortic Res">
        <title>High-quality reference genome and annotation aids understanding of berry development for evergreen blueberry (Vaccinium darrowii).</title>
        <authorList>
            <person name="Yu J."/>
            <person name="Hulse-Kemp A.M."/>
            <person name="Babiker E."/>
            <person name="Staton M."/>
        </authorList>
    </citation>
    <scope>NUCLEOTIDE SEQUENCE [LARGE SCALE GENOMIC DNA]</scope>
    <source>
        <strain evidence="2">cv. NJ 8807/NJ 8810</strain>
        <tissue evidence="1">Young leaf</tissue>
    </source>
</reference>
<gene>
    <name evidence="1" type="ORF">Vadar_028448</name>
</gene>
<evidence type="ECO:0000313" key="2">
    <source>
        <dbReference type="Proteomes" id="UP000828048"/>
    </source>
</evidence>
<name>A0ACB7X4Q0_9ERIC</name>
<proteinExistence type="predicted"/>